<accession>A0A9P5VPW4</accession>
<dbReference type="Proteomes" id="UP000696485">
    <property type="component" value="Unassembled WGS sequence"/>
</dbReference>
<dbReference type="AlphaFoldDB" id="A0A9P5VPW4"/>
<organism evidence="5 6">
    <name type="scientific">Podila minutissima</name>
    <dbReference type="NCBI Taxonomy" id="64525"/>
    <lineage>
        <taxon>Eukaryota</taxon>
        <taxon>Fungi</taxon>
        <taxon>Fungi incertae sedis</taxon>
        <taxon>Mucoromycota</taxon>
        <taxon>Mortierellomycotina</taxon>
        <taxon>Mortierellomycetes</taxon>
        <taxon>Mortierellales</taxon>
        <taxon>Mortierellaceae</taxon>
        <taxon>Podila</taxon>
    </lineage>
</organism>
<dbReference type="CDD" id="cd14791">
    <property type="entry name" value="GH36"/>
    <property type="match status" value="1"/>
</dbReference>
<evidence type="ECO:0000313" key="6">
    <source>
        <dbReference type="Proteomes" id="UP000696485"/>
    </source>
</evidence>
<gene>
    <name evidence="5" type="ORF">BG006_010270</name>
</gene>
<dbReference type="PANTHER" id="PTHR43053">
    <property type="entry name" value="GLYCOSIDASE FAMILY 31"/>
    <property type="match status" value="1"/>
</dbReference>
<dbReference type="InterPro" id="IPR013785">
    <property type="entry name" value="Aldolase_TIM"/>
</dbReference>
<dbReference type="InterPro" id="IPR017853">
    <property type="entry name" value="GH"/>
</dbReference>
<dbReference type="GO" id="GO:0004557">
    <property type="term" value="F:alpha-galactosidase activity"/>
    <property type="evidence" value="ECO:0007669"/>
    <property type="project" value="UniProtKB-EC"/>
</dbReference>
<dbReference type="GO" id="GO:0016052">
    <property type="term" value="P:carbohydrate catabolic process"/>
    <property type="evidence" value="ECO:0007669"/>
    <property type="project" value="InterPro"/>
</dbReference>
<protein>
    <recommendedName>
        <fullName evidence="2">alpha-galactosidase</fullName>
        <ecNumber evidence="2">3.2.1.22</ecNumber>
    </recommendedName>
</protein>
<name>A0A9P5VPW4_9FUNG</name>
<dbReference type="Pfam" id="PF02065">
    <property type="entry name" value="Melibiase"/>
    <property type="match status" value="1"/>
</dbReference>
<dbReference type="Gene3D" id="3.20.20.70">
    <property type="entry name" value="Aldolase class I"/>
    <property type="match status" value="1"/>
</dbReference>
<keyword evidence="4" id="KW-0326">Glycosidase</keyword>
<dbReference type="InterPro" id="IPR050985">
    <property type="entry name" value="Alpha-glycosidase_related"/>
</dbReference>
<dbReference type="SUPFAM" id="SSF51445">
    <property type="entry name" value="(Trans)glycosidases"/>
    <property type="match status" value="1"/>
</dbReference>
<evidence type="ECO:0000256" key="4">
    <source>
        <dbReference type="ARBA" id="ARBA00023295"/>
    </source>
</evidence>
<sequence length="851" mass="94901">MSGHLSSEEVHQALSQTPLDVEVAFKVHSPTGPAVSVKRLIKGLSPQGSEVIAFPSASTATDASSEMLVKSSWTTVSPMSCIRTLELSLKKQASALPRLTLESFRASLDLNFQGKSVFANGYESWSTSYNGADHTTSFEKPNWLYNELTHLPLASDMHIYEYPGVKGMVHSNVVTTIRDLCQDVSVPVPGDNKHESLPEELVLCGSLSEDTGYSYFLMDMNRNRFTIMQDCAGKKLVSPSDTVVLKTYFTWGTTDAVVWDGYTAAWTSIHTDRRFIKSTTEKQVAGYTSWYLHYATITENIILENLNYFSGSGTATPSQGWPGKVFQIDDGYTTVGDWLSPDTKKFPRGMTVIAQAIRDKGLTPGLWLAPFLACRKSKIVQERPNWFVRKPEYYQDSHDLDEKAQDKMSGLGCCLGFESGSNEPMLSHSAFPGGSVALDLENPEVQAHLANVFLVVTKEWGFSMLKLDFLFAAAQVPRNGKTRGQLMWEALQMVRTWVGPEVILLGCGVPLGASFTLMDYCRIGCDVGGDWDSMQRYFHDREYISTYRSLTSTLSRWAMSGRFFGNDPDVFFVRDWKLSLNQTQRWSLMLLNHLLGHLVFCSDPLDINRLSHEQKAALDQFFPWCSTPDVATPPHQVARVLQPISTEKDLYFVQVHAQDRTYIVASNLSSKRQTVHLSTMDRIISKEAGETQPQRHTSVYFQASTNQFGLATAAYSLKSYETCVFLRVVDSQGRLCSTTKDGGKTSEDNALSGELHLMATKGGHVLPTTEIEAFGRHFGSDDETQEYQAKFRPSHFGKQVQVWLAWHESKKDNGMKKGVVEGKSLNGKTLQAHPEIALGHSIRVASCSFSI</sequence>
<evidence type="ECO:0000256" key="3">
    <source>
        <dbReference type="ARBA" id="ARBA00022801"/>
    </source>
</evidence>
<comment type="catalytic activity">
    <reaction evidence="1">
        <text>Hydrolysis of terminal, non-reducing alpha-D-galactose residues in alpha-D-galactosides, including galactose oligosaccharides, galactomannans and galactolipids.</text>
        <dbReference type="EC" id="3.2.1.22"/>
    </reaction>
</comment>
<dbReference type="EMBL" id="JAAAUY010000080">
    <property type="protein sequence ID" value="KAF9335939.1"/>
    <property type="molecule type" value="Genomic_DNA"/>
</dbReference>
<evidence type="ECO:0000256" key="2">
    <source>
        <dbReference type="ARBA" id="ARBA00012755"/>
    </source>
</evidence>
<evidence type="ECO:0000313" key="5">
    <source>
        <dbReference type="EMBL" id="KAF9335939.1"/>
    </source>
</evidence>
<proteinExistence type="predicted"/>
<keyword evidence="3" id="KW-0378">Hydrolase</keyword>
<evidence type="ECO:0000256" key="1">
    <source>
        <dbReference type="ARBA" id="ARBA00001255"/>
    </source>
</evidence>
<reference evidence="5" key="1">
    <citation type="journal article" date="2020" name="Fungal Divers.">
        <title>Resolving the Mortierellaceae phylogeny through synthesis of multi-gene phylogenetics and phylogenomics.</title>
        <authorList>
            <person name="Vandepol N."/>
            <person name="Liber J."/>
            <person name="Desiro A."/>
            <person name="Na H."/>
            <person name="Kennedy M."/>
            <person name="Barry K."/>
            <person name="Grigoriev I.V."/>
            <person name="Miller A.N."/>
            <person name="O'Donnell K."/>
            <person name="Stajich J.E."/>
            <person name="Bonito G."/>
        </authorList>
    </citation>
    <scope>NUCLEOTIDE SEQUENCE</scope>
    <source>
        <strain evidence="5">NVP1</strain>
    </source>
</reference>
<dbReference type="InterPro" id="IPR002252">
    <property type="entry name" value="Glyco_hydro_36"/>
</dbReference>
<dbReference type="PANTHER" id="PTHR43053:SF3">
    <property type="entry name" value="ALPHA-GALACTOSIDASE C-RELATED"/>
    <property type="match status" value="1"/>
</dbReference>
<dbReference type="EC" id="3.2.1.22" evidence="2"/>
<keyword evidence="6" id="KW-1185">Reference proteome</keyword>
<comment type="caution">
    <text evidence="5">The sequence shown here is derived from an EMBL/GenBank/DDBJ whole genome shotgun (WGS) entry which is preliminary data.</text>
</comment>